<dbReference type="GO" id="GO:0043022">
    <property type="term" value="F:ribosome binding"/>
    <property type="evidence" value="ECO:0007669"/>
    <property type="project" value="TreeGrafter"/>
</dbReference>
<evidence type="ECO:0000259" key="5">
    <source>
        <dbReference type="PROSITE" id="PS51705"/>
    </source>
</evidence>
<keyword evidence="2" id="KW-0547">Nucleotide-binding</keyword>
<dbReference type="InterPro" id="IPR016496">
    <property type="entry name" value="GTPase_HflX"/>
</dbReference>
<evidence type="ECO:0000313" key="7">
    <source>
        <dbReference type="WBParaSite" id="PgR110_g019_t08"/>
    </source>
</evidence>
<keyword evidence="6" id="KW-1185">Reference proteome</keyword>
<accession>A0A915CAY7</accession>
<dbReference type="InterPro" id="IPR042108">
    <property type="entry name" value="GTPase_HflX_N_sf"/>
</dbReference>
<dbReference type="PANTHER" id="PTHR10229:SF0">
    <property type="entry name" value="GTP-BINDING PROTEIN 6-RELATED"/>
    <property type="match status" value="1"/>
</dbReference>
<name>A0A915CAY7_PARUN</name>
<dbReference type="Pfam" id="PF13167">
    <property type="entry name" value="GTP-bdg_N"/>
    <property type="match status" value="1"/>
</dbReference>
<dbReference type="WBParaSite" id="PgR110_g019_t08">
    <property type="protein sequence ID" value="PgR110_g019_t08"/>
    <property type="gene ID" value="PgR110_g019"/>
</dbReference>
<evidence type="ECO:0000256" key="2">
    <source>
        <dbReference type="ARBA" id="ARBA00022741"/>
    </source>
</evidence>
<dbReference type="PROSITE" id="PS51705">
    <property type="entry name" value="G_HFLX"/>
    <property type="match status" value="1"/>
</dbReference>
<organism evidence="6 7">
    <name type="scientific">Parascaris univalens</name>
    <name type="common">Nematode worm</name>
    <dbReference type="NCBI Taxonomy" id="6257"/>
    <lineage>
        <taxon>Eukaryota</taxon>
        <taxon>Metazoa</taxon>
        <taxon>Ecdysozoa</taxon>
        <taxon>Nematoda</taxon>
        <taxon>Chromadorea</taxon>
        <taxon>Rhabditida</taxon>
        <taxon>Spirurina</taxon>
        <taxon>Ascaridomorpha</taxon>
        <taxon>Ascaridoidea</taxon>
        <taxon>Ascarididae</taxon>
        <taxon>Parascaris</taxon>
    </lineage>
</organism>
<protein>
    <submittedName>
        <fullName evidence="7">Hflx-type G domain-containing protein</fullName>
    </submittedName>
</protein>
<dbReference type="GO" id="GO:0005737">
    <property type="term" value="C:cytoplasm"/>
    <property type="evidence" value="ECO:0007669"/>
    <property type="project" value="TreeGrafter"/>
</dbReference>
<feature type="domain" description="Hflx-type G" evidence="5">
    <location>
        <begin position="276"/>
        <end position="440"/>
    </location>
</feature>
<dbReference type="GO" id="GO:0005525">
    <property type="term" value="F:GTP binding"/>
    <property type="evidence" value="ECO:0007669"/>
    <property type="project" value="UniProtKB-KW"/>
</dbReference>
<evidence type="ECO:0000256" key="4">
    <source>
        <dbReference type="ARBA" id="ARBA00023134"/>
    </source>
</evidence>
<dbReference type="PANTHER" id="PTHR10229">
    <property type="entry name" value="GTP-BINDING PROTEIN HFLX"/>
    <property type="match status" value="1"/>
</dbReference>
<evidence type="ECO:0000256" key="3">
    <source>
        <dbReference type="ARBA" id="ARBA00022842"/>
    </source>
</evidence>
<keyword evidence="3" id="KW-0460">Magnesium</keyword>
<proteinExistence type="predicted"/>
<reference evidence="7" key="1">
    <citation type="submission" date="2022-11" db="UniProtKB">
        <authorList>
            <consortium name="WormBaseParasite"/>
        </authorList>
    </citation>
    <scope>IDENTIFICATION</scope>
</reference>
<dbReference type="PRINTS" id="PR00326">
    <property type="entry name" value="GTP1OBG"/>
</dbReference>
<dbReference type="GO" id="GO:0046872">
    <property type="term" value="F:metal ion binding"/>
    <property type="evidence" value="ECO:0007669"/>
    <property type="project" value="UniProtKB-KW"/>
</dbReference>
<evidence type="ECO:0000313" key="6">
    <source>
        <dbReference type="Proteomes" id="UP000887569"/>
    </source>
</evidence>
<keyword evidence="1" id="KW-0479">Metal-binding</keyword>
<dbReference type="SUPFAM" id="SSF52540">
    <property type="entry name" value="P-loop containing nucleoside triphosphate hydrolases"/>
    <property type="match status" value="1"/>
</dbReference>
<dbReference type="Gene3D" id="3.40.50.11060">
    <property type="entry name" value="GTPase HflX, N-terminal domain"/>
    <property type="match status" value="1"/>
</dbReference>
<dbReference type="FunFam" id="3.40.50.300:FF:000886">
    <property type="entry name" value="Putative GTP-binding protein 6"/>
    <property type="match status" value="1"/>
</dbReference>
<keyword evidence="4" id="KW-0342">GTP-binding</keyword>
<evidence type="ECO:0000256" key="1">
    <source>
        <dbReference type="ARBA" id="ARBA00022723"/>
    </source>
</evidence>
<dbReference type="AlphaFoldDB" id="A0A915CAY7"/>
<dbReference type="Pfam" id="PF01926">
    <property type="entry name" value="MMR_HSR1"/>
    <property type="match status" value="1"/>
</dbReference>
<dbReference type="Gene3D" id="3.40.50.300">
    <property type="entry name" value="P-loop containing nucleotide triphosphate hydrolases"/>
    <property type="match status" value="1"/>
</dbReference>
<dbReference type="Proteomes" id="UP000887569">
    <property type="component" value="Unplaced"/>
</dbReference>
<dbReference type="InterPro" id="IPR006073">
    <property type="entry name" value="GTP-bd"/>
</dbReference>
<dbReference type="NCBIfam" id="TIGR03156">
    <property type="entry name" value="GTP_HflX"/>
    <property type="match status" value="1"/>
</dbReference>
<dbReference type="InterPro" id="IPR025121">
    <property type="entry name" value="GTPase_HflX_N"/>
</dbReference>
<dbReference type="InterPro" id="IPR027417">
    <property type="entry name" value="P-loop_NTPase"/>
</dbReference>
<sequence>MCATAVCIIGYQNCLKVERTFLKGQMLSKRFLVRSSFLRGFCSLNATAREEASRSEDDYKVLAEAVGVRSVTPEGHSVLVVHPRIRWGRHSTPASTSPELQLQEAVALTNTLPSFRVCSSVVVGTDYNTKKRRIWAQGRLDALAELKEKERATAIMINVDVLSPLQQAELFPFFRVPIFDRYNIVLLIFKKFAKTKEAKLQVELAEIPYIRHRLKCIDVEHINPSILHVSFPISTKGDKWEVLRLREQTLRKRIKAAVDEKLNAVNGEKIQRGTAATVALVGYTNTGKSSLIRRLTQDESILVEDRLFATLDSSAHFCRLPSGTPILLTDTIGFISDLPLQLFASFRATLSHVVNADLLLMVEDVSHPNVMAQREVVIETLAALSVKRSLIDSLIYVGNKCDKIYPQLRYQSDVCYISCLNGSGIRQLIAEIDKKVMALRGSVVRHLKLHSGSPALPYLYRESLLISQPIPVDDDDFLLCKVVMDDAQFAKFRARFALTKKKSDIS</sequence>
<dbReference type="InterPro" id="IPR030394">
    <property type="entry name" value="G_HFLX_dom"/>
</dbReference>